<accession>A0ABQ5B1A0</accession>
<name>A0ABQ5B1A0_9ASTR</name>
<proteinExistence type="predicted"/>
<organism evidence="2 3">
    <name type="scientific">Tanacetum coccineum</name>
    <dbReference type="NCBI Taxonomy" id="301880"/>
    <lineage>
        <taxon>Eukaryota</taxon>
        <taxon>Viridiplantae</taxon>
        <taxon>Streptophyta</taxon>
        <taxon>Embryophyta</taxon>
        <taxon>Tracheophyta</taxon>
        <taxon>Spermatophyta</taxon>
        <taxon>Magnoliopsida</taxon>
        <taxon>eudicotyledons</taxon>
        <taxon>Gunneridae</taxon>
        <taxon>Pentapetalae</taxon>
        <taxon>asterids</taxon>
        <taxon>campanulids</taxon>
        <taxon>Asterales</taxon>
        <taxon>Asteraceae</taxon>
        <taxon>Asteroideae</taxon>
        <taxon>Anthemideae</taxon>
        <taxon>Anthemidinae</taxon>
        <taxon>Tanacetum</taxon>
    </lineage>
</organism>
<evidence type="ECO:0000313" key="3">
    <source>
        <dbReference type="Proteomes" id="UP001151760"/>
    </source>
</evidence>
<feature type="compositionally biased region" description="Low complexity" evidence="1">
    <location>
        <begin position="141"/>
        <end position="158"/>
    </location>
</feature>
<evidence type="ECO:0000313" key="2">
    <source>
        <dbReference type="EMBL" id="GJT08381.1"/>
    </source>
</evidence>
<feature type="region of interest" description="Disordered" evidence="1">
    <location>
        <begin position="137"/>
        <end position="175"/>
    </location>
</feature>
<feature type="compositionally biased region" description="Basic and acidic residues" evidence="1">
    <location>
        <begin position="159"/>
        <end position="175"/>
    </location>
</feature>
<comment type="caution">
    <text evidence="2">The sequence shown here is derived from an EMBL/GenBank/DDBJ whole genome shotgun (WGS) entry which is preliminary data.</text>
</comment>
<dbReference type="EMBL" id="BQNB010012825">
    <property type="protein sequence ID" value="GJT08381.1"/>
    <property type="molecule type" value="Genomic_DNA"/>
</dbReference>
<dbReference type="PANTHER" id="PTHR31973:SF190">
    <property type="entry name" value="MULE TRANSPOSASE DOMAIN-CONTAINING PROTEIN"/>
    <property type="match status" value="1"/>
</dbReference>
<evidence type="ECO:0000256" key="1">
    <source>
        <dbReference type="SAM" id="MobiDB-lite"/>
    </source>
</evidence>
<dbReference type="PANTHER" id="PTHR31973">
    <property type="entry name" value="POLYPROTEIN, PUTATIVE-RELATED"/>
    <property type="match status" value="1"/>
</dbReference>
<gene>
    <name evidence="2" type="ORF">Tco_0842843</name>
</gene>
<reference evidence="2" key="1">
    <citation type="journal article" date="2022" name="Int. J. Mol. Sci.">
        <title>Draft Genome of Tanacetum Coccineum: Genomic Comparison of Closely Related Tanacetum-Family Plants.</title>
        <authorList>
            <person name="Yamashiro T."/>
            <person name="Shiraishi A."/>
            <person name="Nakayama K."/>
            <person name="Satake H."/>
        </authorList>
    </citation>
    <scope>NUCLEOTIDE SEQUENCE</scope>
</reference>
<keyword evidence="3" id="KW-1185">Reference proteome</keyword>
<sequence length="323" mass="37381">MSIFIEHLIRRFIICFSFLKRLFYLGHGVDDVEVDMDDFRKFTDENVEWVGHDEVPIEDTQPVEAKERSLKDARKHKPVHGNIYTDNVYCGLTFANKELIKEMVSRLAVKNRRQLYLSKNDKVRVRAECRGVLPTFSTDDGSQFGPNGQSGSSGPSAKSKFEKSKKAEKGGKHKVVVKDSHSCPWLIHCSKLRKEETWWVKRFDDEHTCLQSRFVNKCTAKFLSKTVEETIKLNPKIPFAAIKDQLQKKFELGVSKAKVFRAKQMAHDKVIGDYVNEYARLKDYVLELQEQNLDTTIKIDVERTCEVTSDTENSRGFMFAWEL</sequence>
<reference evidence="2" key="2">
    <citation type="submission" date="2022-01" db="EMBL/GenBank/DDBJ databases">
        <authorList>
            <person name="Yamashiro T."/>
            <person name="Shiraishi A."/>
            <person name="Satake H."/>
            <person name="Nakayama K."/>
        </authorList>
    </citation>
    <scope>NUCLEOTIDE SEQUENCE</scope>
</reference>
<protein>
    <submittedName>
        <fullName evidence="2">Mutator type transposase</fullName>
    </submittedName>
</protein>
<dbReference type="Proteomes" id="UP001151760">
    <property type="component" value="Unassembled WGS sequence"/>
</dbReference>